<keyword evidence="8" id="KW-1185">Reference proteome</keyword>
<evidence type="ECO:0000256" key="6">
    <source>
        <dbReference type="SAM" id="Phobius"/>
    </source>
</evidence>
<feature type="transmembrane region" description="Helical" evidence="6">
    <location>
        <begin position="84"/>
        <end position="102"/>
    </location>
</feature>
<dbReference type="EMBL" id="CP049742">
    <property type="protein sequence ID" value="QPC46356.1"/>
    <property type="molecule type" value="Genomic_DNA"/>
</dbReference>
<dbReference type="GO" id="GO:0044781">
    <property type="term" value="P:bacterial-type flagellum organization"/>
    <property type="evidence" value="ECO:0007669"/>
    <property type="project" value="InterPro"/>
</dbReference>
<evidence type="ECO:0000256" key="5">
    <source>
        <dbReference type="ARBA" id="ARBA00023136"/>
    </source>
</evidence>
<accession>A0A7S8HFC0</accession>
<evidence type="ECO:0000313" key="8">
    <source>
        <dbReference type="Proteomes" id="UP000593626"/>
    </source>
</evidence>
<dbReference type="Proteomes" id="UP000593626">
    <property type="component" value="Chromosome"/>
</dbReference>
<dbReference type="AlphaFoldDB" id="A0A7S8HFC0"/>
<evidence type="ECO:0000256" key="3">
    <source>
        <dbReference type="ARBA" id="ARBA00022692"/>
    </source>
</evidence>
<organism evidence="7 8">
    <name type="scientific">Mangrovibacillus cuniculi</name>
    <dbReference type="NCBI Taxonomy" id="2593652"/>
    <lineage>
        <taxon>Bacteria</taxon>
        <taxon>Bacillati</taxon>
        <taxon>Bacillota</taxon>
        <taxon>Bacilli</taxon>
        <taxon>Bacillales</taxon>
        <taxon>Bacillaceae</taxon>
        <taxon>Mangrovibacillus</taxon>
    </lineage>
</organism>
<reference evidence="7 8" key="1">
    <citation type="submission" date="2019-07" db="EMBL/GenBank/DDBJ databases">
        <title>Genome sequence of 2 isolates from Red Sea Mangroves.</title>
        <authorList>
            <person name="Sefrji F."/>
            <person name="Michoud G."/>
            <person name="Merlino G."/>
            <person name="Daffonchio D."/>
        </authorList>
    </citation>
    <scope>NUCLEOTIDE SEQUENCE [LARGE SCALE GENOMIC DNA]</scope>
    <source>
        <strain evidence="7 8">R1DC41</strain>
    </source>
</reference>
<sequence>MRHLRRLTELLLFAMIILTLHGSFSLVTHAESFDGSVDECKDSSGSIAECFGGSSNEQNEEVSLDNEKRSTEETANSFVSFGDVIRMIFALLVVIGLLYGVLKFLGKKSQSYQHTQMIQNLGGTSLGGNRSIQLVKIGTKLYVVGVGENVQLMKEIEDTQEKELLIKEYQGKLSNTSTSDIVGKIVERATGKKHADANKPSTENFSSLFQTQLKSIQKDRKKRLEDWSKEENKDE</sequence>
<evidence type="ECO:0000256" key="2">
    <source>
        <dbReference type="ARBA" id="ARBA00022475"/>
    </source>
</evidence>
<evidence type="ECO:0000256" key="4">
    <source>
        <dbReference type="ARBA" id="ARBA00022989"/>
    </source>
</evidence>
<dbReference type="GO" id="GO:0016020">
    <property type="term" value="C:membrane"/>
    <property type="evidence" value="ECO:0007669"/>
    <property type="project" value="InterPro"/>
</dbReference>
<dbReference type="InterPro" id="IPR022781">
    <property type="entry name" value="Flagellar_biosynth_FliO"/>
</dbReference>
<keyword evidence="7" id="KW-0282">Flagellum</keyword>
<keyword evidence="4 6" id="KW-1133">Transmembrane helix</keyword>
<keyword evidence="3 6" id="KW-0812">Transmembrane</keyword>
<dbReference type="Pfam" id="PF04347">
    <property type="entry name" value="FliO"/>
    <property type="match status" value="1"/>
</dbReference>
<keyword evidence="5 6" id="KW-0472">Membrane</keyword>
<proteinExistence type="predicted"/>
<protein>
    <submittedName>
        <fullName evidence="7">Flagellar biosynthesis protein FliZ</fullName>
    </submittedName>
</protein>
<evidence type="ECO:0000313" key="7">
    <source>
        <dbReference type="EMBL" id="QPC46356.1"/>
    </source>
</evidence>
<evidence type="ECO:0000256" key="1">
    <source>
        <dbReference type="ARBA" id="ARBA00004236"/>
    </source>
</evidence>
<keyword evidence="7" id="KW-0966">Cell projection</keyword>
<keyword evidence="2" id="KW-1003">Cell membrane</keyword>
<comment type="subcellular location">
    <subcellularLocation>
        <location evidence="1">Cell membrane</location>
    </subcellularLocation>
</comment>
<dbReference type="RefSeq" id="WP_239673880.1">
    <property type="nucleotide sequence ID" value="NZ_CP049742.1"/>
</dbReference>
<name>A0A7S8HFC0_9BACI</name>
<keyword evidence="7" id="KW-0969">Cilium</keyword>
<dbReference type="KEGG" id="mcui:G8O30_04940"/>
<gene>
    <name evidence="7" type="ORF">G8O30_04940</name>
</gene>